<dbReference type="Proteomes" id="UP000765509">
    <property type="component" value="Unassembled WGS sequence"/>
</dbReference>
<evidence type="ECO:0000313" key="1">
    <source>
        <dbReference type="EMBL" id="MBW0480826.1"/>
    </source>
</evidence>
<protein>
    <submittedName>
        <fullName evidence="1">Uncharacterized protein</fullName>
    </submittedName>
</protein>
<evidence type="ECO:0000313" key="2">
    <source>
        <dbReference type="Proteomes" id="UP000765509"/>
    </source>
</evidence>
<comment type="caution">
    <text evidence="1">The sequence shown here is derived from an EMBL/GenBank/DDBJ whole genome shotgun (WGS) entry which is preliminary data.</text>
</comment>
<name>A0A9Q3C988_9BASI</name>
<dbReference type="EMBL" id="AVOT02006123">
    <property type="protein sequence ID" value="MBW0480826.1"/>
    <property type="molecule type" value="Genomic_DNA"/>
</dbReference>
<gene>
    <name evidence="1" type="ORF">O181_020541</name>
</gene>
<dbReference type="AlphaFoldDB" id="A0A9Q3C988"/>
<sequence>MCQHCSSQTSSSTESDRQGVALRTLQYNQHIKELKLPIECKYISNIPTSESGSEFPQMFLDNVFANDYYLLTQSTFSTLLGLNSTVQKPYSWIQNPPPQEPGIIMSSILCSRYKIPDRAPHNLKLFLNLLNK</sequence>
<proteinExistence type="predicted"/>
<keyword evidence="2" id="KW-1185">Reference proteome</keyword>
<reference evidence="1" key="1">
    <citation type="submission" date="2021-03" db="EMBL/GenBank/DDBJ databases">
        <title>Draft genome sequence of rust myrtle Austropuccinia psidii MF-1, a brazilian biotype.</title>
        <authorList>
            <person name="Quecine M.C."/>
            <person name="Pachon D.M.R."/>
            <person name="Bonatelli M.L."/>
            <person name="Correr F.H."/>
            <person name="Franceschini L.M."/>
            <person name="Leite T.F."/>
            <person name="Margarido G.R.A."/>
            <person name="Almeida C.A."/>
            <person name="Ferrarezi J.A."/>
            <person name="Labate C.A."/>
        </authorList>
    </citation>
    <scope>NUCLEOTIDE SEQUENCE</scope>
    <source>
        <strain evidence="1">MF-1</strain>
    </source>
</reference>
<accession>A0A9Q3C988</accession>
<organism evidence="1 2">
    <name type="scientific">Austropuccinia psidii MF-1</name>
    <dbReference type="NCBI Taxonomy" id="1389203"/>
    <lineage>
        <taxon>Eukaryota</taxon>
        <taxon>Fungi</taxon>
        <taxon>Dikarya</taxon>
        <taxon>Basidiomycota</taxon>
        <taxon>Pucciniomycotina</taxon>
        <taxon>Pucciniomycetes</taxon>
        <taxon>Pucciniales</taxon>
        <taxon>Sphaerophragmiaceae</taxon>
        <taxon>Austropuccinia</taxon>
    </lineage>
</organism>